<protein>
    <recommendedName>
        <fullName evidence="4">DUF4083 domain-containing protein</fullName>
    </recommendedName>
</protein>
<reference evidence="2 3" key="1">
    <citation type="submission" date="2016-08" db="EMBL/GenBank/DDBJ databases">
        <title>Complete genome sequence of Bacillus muralis G25-68, a strain with toxicity to nematodes.</title>
        <authorList>
            <person name="Zheng Z."/>
        </authorList>
    </citation>
    <scope>NUCLEOTIDE SEQUENCE [LARGE SCALE GENOMIC DNA]</scope>
    <source>
        <strain evidence="2 3">G25-68</strain>
    </source>
</reference>
<evidence type="ECO:0000313" key="2">
    <source>
        <dbReference type="EMBL" id="AOH54893.1"/>
    </source>
</evidence>
<organism evidence="2 3">
    <name type="scientific">Peribacillus muralis</name>
    <dbReference type="NCBI Taxonomy" id="264697"/>
    <lineage>
        <taxon>Bacteria</taxon>
        <taxon>Bacillati</taxon>
        <taxon>Bacillota</taxon>
        <taxon>Bacilli</taxon>
        <taxon>Bacillales</taxon>
        <taxon>Bacillaceae</taxon>
        <taxon>Peribacillus</taxon>
    </lineage>
</organism>
<name>A0A1B3XNW6_9BACI</name>
<accession>A0A1B3XNW6</accession>
<keyword evidence="3" id="KW-1185">Reference proteome</keyword>
<keyword evidence="1" id="KW-0472">Membrane</keyword>
<evidence type="ECO:0008006" key="4">
    <source>
        <dbReference type="Google" id="ProtNLM"/>
    </source>
</evidence>
<keyword evidence="1" id="KW-1133">Transmembrane helix</keyword>
<dbReference type="Proteomes" id="UP000077926">
    <property type="component" value="Chromosome"/>
</dbReference>
<dbReference type="EMBL" id="CP017080">
    <property type="protein sequence ID" value="AOH54893.1"/>
    <property type="molecule type" value="Genomic_DNA"/>
</dbReference>
<dbReference type="AlphaFoldDB" id="A0A1B3XNW6"/>
<dbReference type="KEGG" id="bmur:ABE28_011060"/>
<sequence>MCVDHAGSLFGLFAIIPILIYLGLLVLSVYFVIKVIKFINAKTRLDQQRNDKLDELIKVLGNEKEDRNKPL</sequence>
<feature type="transmembrane region" description="Helical" evidence="1">
    <location>
        <begin position="12"/>
        <end position="33"/>
    </location>
</feature>
<evidence type="ECO:0000313" key="3">
    <source>
        <dbReference type="Proteomes" id="UP000077926"/>
    </source>
</evidence>
<proteinExistence type="predicted"/>
<gene>
    <name evidence="2" type="ORF">ABE28_011060</name>
</gene>
<keyword evidence="1" id="KW-0812">Transmembrane</keyword>
<evidence type="ECO:0000256" key="1">
    <source>
        <dbReference type="SAM" id="Phobius"/>
    </source>
</evidence>